<protein>
    <submittedName>
        <fullName evidence="1">Glutamine cyclotransferase</fullName>
    </submittedName>
</protein>
<dbReference type="EMBL" id="CP009622">
    <property type="protein sequence ID" value="AIU32233.1"/>
    <property type="molecule type" value="Genomic_DNA"/>
</dbReference>
<dbReference type="PANTHER" id="PTHR31270">
    <property type="entry name" value="GLUTAMINYL-PEPTIDE CYCLOTRANSFERASE"/>
    <property type="match status" value="1"/>
</dbReference>
<sequence length="276" mass="30162">MGMLSIALGITSCTSPAEVSQPSQEPLEPPLELQAEIISRHDFDPQSFTQGLEVDGESLIVGTGGYGTSSIYRASVDNAQTLREALPDSLFGEGITVTKGESRKIWQLTWKNNIAIQRDPDSLEETARATYSGEGWGLCAFPDRLIMSDGTSSLRILDPLTFEEIKRISVRMSNAQGQSIPVEGINELECVPASSEAQTDTVYANKFLSTDILGIDATSGVVRERIDASHIPNNAQPDIDNVLNGIAHISGTDNFYITGKRWPDLYRVRFVQRISP</sequence>
<accession>A0ABM5RR68</accession>
<proteinExistence type="predicted"/>
<evidence type="ECO:0000313" key="1">
    <source>
        <dbReference type="EMBL" id="AIU32233.1"/>
    </source>
</evidence>
<dbReference type="SUPFAM" id="SSF50969">
    <property type="entry name" value="YVTN repeat-like/Quinoprotein amine dehydrogenase"/>
    <property type="match status" value="1"/>
</dbReference>
<dbReference type="InterPro" id="IPR011044">
    <property type="entry name" value="Quino_amine_DH_bsu"/>
</dbReference>
<dbReference type="InterPro" id="IPR007788">
    <property type="entry name" value="QCT"/>
</dbReference>
<organism evidence="1 2">
    <name type="scientific">Corynebacterium ramonii</name>
    <dbReference type="NCBI Taxonomy" id="3026968"/>
    <lineage>
        <taxon>Bacteria</taxon>
        <taxon>Bacillati</taxon>
        <taxon>Actinomycetota</taxon>
        <taxon>Actinomycetes</taxon>
        <taxon>Mycobacteriales</taxon>
        <taxon>Corynebacteriaceae</taxon>
        <taxon>Corynebacterium</taxon>
    </lineage>
</organism>
<dbReference type="Proteomes" id="UP000029910">
    <property type="component" value="Chromosome"/>
</dbReference>
<dbReference type="PANTHER" id="PTHR31270:SF1">
    <property type="entry name" value="GLUTAMINYL-PEPTIDE CYCLOTRANSFERASE"/>
    <property type="match status" value="1"/>
</dbReference>
<reference evidence="1 2" key="1">
    <citation type="journal article" date="2015" name="Genome Announc.">
        <title>Genome Sequence of Corynebacterium ulcerans Strain FRC11.</title>
        <authorList>
            <person name="Benevides Lde J."/>
            <person name="Viana M.V."/>
            <person name="Mariano D.C."/>
            <person name="Rocha Fde S."/>
            <person name="Bagano P.C."/>
            <person name="Folador E.L."/>
            <person name="Pereira F.L."/>
            <person name="Dorella F.A."/>
            <person name="Leal C.A."/>
            <person name="Carvalho A.F."/>
            <person name="Soares Sde C."/>
            <person name="Carneiro A."/>
            <person name="Ramos R."/>
            <person name="Badell-Ocando E."/>
            <person name="Guiso N."/>
            <person name="Silva A."/>
            <person name="Figueiredo H."/>
            <person name="Azevedo V."/>
            <person name="Guimaraes L.C."/>
        </authorList>
    </citation>
    <scope>NUCLEOTIDE SEQUENCE [LARGE SCALE GENOMIC DNA]</scope>
    <source>
        <strain evidence="2">FRC0011</strain>
    </source>
</reference>
<gene>
    <name evidence="1" type="ORF">CulFRC11_0644</name>
</gene>
<keyword evidence="2" id="KW-1185">Reference proteome</keyword>
<dbReference type="Pfam" id="PF05096">
    <property type="entry name" value="Glu_cyclase_2"/>
    <property type="match status" value="1"/>
</dbReference>
<evidence type="ECO:0000313" key="2">
    <source>
        <dbReference type="Proteomes" id="UP000029910"/>
    </source>
</evidence>
<name>A0ABM5RR68_9CORY</name>